<dbReference type="Proteomes" id="UP001163046">
    <property type="component" value="Unassembled WGS sequence"/>
</dbReference>
<organism evidence="1 2">
    <name type="scientific">Desmophyllum pertusum</name>
    <dbReference type="NCBI Taxonomy" id="174260"/>
    <lineage>
        <taxon>Eukaryota</taxon>
        <taxon>Metazoa</taxon>
        <taxon>Cnidaria</taxon>
        <taxon>Anthozoa</taxon>
        <taxon>Hexacorallia</taxon>
        <taxon>Scleractinia</taxon>
        <taxon>Caryophylliina</taxon>
        <taxon>Caryophylliidae</taxon>
        <taxon>Desmophyllum</taxon>
    </lineage>
</organism>
<name>A0A9X0D6M7_9CNID</name>
<comment type="caution">
    <text evidence="1">The sequence shown here is derived from an EMBL/GenBank/DDBJ whole genome shotgun (WGS) entry which is preliminary data.</text>
</comment>
<reference evidence="1" key="1">
    <citation type="submission" date="2023-01" db="EMBL/GenBank/DDBJ databases">
        <title>Genome assembly of the deep-sea coral Lophelia pertusa.</title>
        <authorList>
            <person name="Herrera S."/>
            <person name="Cordes E."/>
        </authorList>
    </citation>
    <scope>NUCLEOTIDE SEQUENCE</scope>
    <source>
        <strain evidence="1">USNM1676648</strain>
        <tissue evidence="1">Polyp</tissue>
    </source>
</reference>
<evidence type="ECO:0000313" key="2">
    <source>
        <dbReference type="Proteomes" id="UP001163046"/>
    </source>
</evidence>
<dbReference type="EMBL" id="MU825451">
    <property type="protein sequence ID" value="KAJ7388770.1"/>
    <property type="molecule type" value="Genomic_DNA"/>
</dbReference>
<protein>
    <submittedName>
        <fullName evidence="1">Uncharacterized protein</fullName>
    </submittedName>
</protein>
<gene>
    <name evidence="1" type="ORF">OS493_035735</name>
</gene>
<keyword evidence="2" id="KW-1185">Reference proteome</keyword>
<evidence type="ECO:0000313" key="1">
    <source>
        <dbReference type="EMBL" id="KAJ7388770.1"/>
    </source>
</evidence>
<dbReference type="AlphaFoldDB" id="A0A9X0D6M7"/>
<proteinExistence type="predicted"/>
<accession>A0A9X0D6M7</accession>
<sequence length="74" mass="8308">MHLVSDAAAGSFLPVWDFHKFKRGSGRSWRTRDQLFMELGFSNLYAPVTRYCKTISVTEEPLGANGKRGKDGQS</sequence>